<evidence type="ECO:0000256" key="6">
    <source>
        <dbReference type="SAM" id="Phobius"/>
    </source>
</evidence>
<keyword evidence="3 6" id="KW-0812">Transmembrane</keyword>
<dbReference type="InterPro" id="IPR038330">
    <property type="entry name" value="TspO/MBR-related_sf"/>
</dbReference>
<dbReference type="InterPro" id="IPR004307">
    <property type="entry name" value="TspO_MBR"/>
</dbReference>
<dbReference type="AlphaFoldDB" id="A0A9X3IMZ1"/>
<comment type="subcellular location">
    <subcellularLocation>
        <location evidence="1">Membrane</location>
        <topology evidence="1">Multi-pass membrane protein</topology>
    </subcellularLocation>
</comment>
<gene>
    <name evidence="7" type="ORF">OSH07_19510</name>
</gene>
<evidence type="ECO:0000256" key="3">
    <source>
        <dbReference type="ARBA" id="ARBA00022692"/>
    </source>
</evidence>
<comment type="similarity">
    <text evidence="2">Belongs to the TspO/BZRP family.</text>
</comment>
<accession>A0A9X3IMZ1</accession>
<comment type="caution">
    <text evidence="7">The sequence shown here is derived from an EMBL/GenBank/DDBJ whole genome shotgun (WGS) entry which is preliminary data.</text>
</comment>
<evidence type="ECO:0000256" key="1">
    <source>
        <dbReference type="ARBA" id="ARBA00004141"/>
    </source>
</evidence>
<keyword evidence="8" id="KW-1185">Reference proteome</keyword>
<evidence type="ECO:0000313" key="7">
    <source>
        <dbReference type="EMBL" id="MCX5571397.1"/>
    </source>
</evidence>
<feature type="transmembrane region" description="Helical" evidence="6">
    <location>
        <begin position="20"/>
        <end position="42"/>
    </location>
</feature>
<dbReference type="Gene3D" id="1.20.1260.100">
    <property type="entry name" value="TspO/MBR protein"/>
    <property type="match status" value="1"/>
</dbReference>
<sequence length="171" mass="18790">MSSVSADFRSPHFWLSPGSLVRLVVSLAICFAAAALGSWMTLPSIPTWYAGLAKPFFSPPNWVFGPVWTLLYAMMAVAFWRVWVLGRGTTLQVAVLAFAVQLVLNVAWSGAFFALHMPWLALIDIVALLLAIIATMGAFSRIDGLSSWLLLPYLAWVSFASVLNAAVWWLN</sequence>
<feature type="transmembrane region" description="Helical" evidence="6">
    <location>
        <begin position="151"/>
        <end position="170"/>
    </location>
</feature>
<keyword evidence="5 6" id="KW-0472">Membrane</keyword>
<dbReference type="FunFam" id="1.20.1260.100:FF:000001">
    <property type="entry name" value="translocator protein 2"/>
    <property type="match status" value="1"/>
</dbReference>
<feature type="transmembrane region" description="Helical" evidence="6">
    <location>
        <begin position="62"/>
        <end position="84"/>
    </location>
</feature>
<dbReference type="GO" id="GO:0016020">
    <property type="term" value="C:membrane"/>
    <property type="evidence" value="ECO:0007669"/>
    <property type="project" value="UniProtKB-SubCell"/>
</dbReference>
<proteinExistence type="inferred from homology"/>
<dbReference type="Pfam" id="PF03073">
    <property type="entry name" value="TspO_MBR"/>
    <property type="match status" value="1"/>
</dbReference>
<dbReference type="EMBL" id="JAPKNK010000010">
    <property type="protein sequence ID" value="MCX5571397.1"/>
    <property type="molecule type" value="Genomic_DNA"/>
</dbReference>
<evidence type="ECO:0000313" key="8">
    <source>
        <dbReference type="Proteomes" id="UP001144805"/>
    </source>
</evidence>
<dbReference type="PIRSF" id="PIRSF005859">
    <property type="entry name" value="PBR"/>
    <property type="match status" value="1"/>
</dbReference>
<evidence type="ECO:0000256" key="5">
    <source>
        <dbReference type="ARBA" id="ARBA00023136"/>
    </source>
</evidence>
<dbReference type="GO" id="GO:0033013">
    <property type="term" value="P:tetrapyrrole metabolic process"/>
    <property type="evidence" value="ECO:0007669"/>
    <property type="project" value="UniProtKB-ARBA"/>
</dbReference>
<dbReference type="PANTHER" id="PTHR10057">
    <property type="entry name" value="PERIPHERAL-TYPE BENZODIAZEPINE RECEPTOR"/>
    <property type="match status" value="1"/>
</dbReference>
<dbReference type="RefSeq" id="WP_266340361.1">
    <property type="nucleotide sequence ID" value="NZ_JAPKNK010000010.1"/>
</dbReference>
<dbReference type="Proteomes" id="UP001144805">
    <property type="component" value="Unassembled WGS sequence"/>
</dbReference>
<evidence type="ECO:0000256" key="2">
    <source>
        <dbReference type="ARBA" id="ARBA00007524"/>
    </source>
</evidence>
<evidence type="ECO:0000256" key="4">
    <source>
        <dbReference type="ARBA" id="ARBA00022989"/>
    </source>
</evidence>
<organism evidence="7 8">
    <name type="scientific">Kaistia nematophila</name>
    <dbReference type="NCBI Taxonomy" id="2994654"/>
    <lineage>
        <taxon>Bacteria</taxon>
        <taxon>Pseudomonadati</taxon>
        <taxon>Pseudomonadota</taxon>
        <taxon>Alphaproteobacteria</taxon>
        <taxon>Hyphomicrobiales</taxon>
        <taxon>Kaistiaceae</taxon>
        <taxon>Kaistia</taxon>
    </lineage>
</organism>
<dbReference type="PANTHER" id="PTHR10057:SF0">
    <property type="entry name" value="TRANSLOCATOR PROTEIN"/>
    <property type="match status" value="1"/>
</dbReference>
<protein>
    <submittedName>
        <fullName evidence="7">Tryptophan-rich sensory protein</fullName>
    </submittedName>
</protein>
<dbReference type="CDD" id="cd15904">
    <property type="entry name" value="TSPO_MBR"/>
    <property type="match status" value="1"/>
</dbReference>
<name>A0A9X3IMZ1_9HYPH</name>
<reference evidence="7" key="1">
    <citation type="submission" date="2022-11" db="EMBL/GenBank/DDBJ databases">
        <title>Biodiversity and phylogenetic relationships of bacteria.</title>
        <authorList>
            <person name="Machado R.A.R."/>
            <person name="Bhat A."/>
            <person name="Loulou A."/>
            <person name="Kallel S."/>
        </authorList>
    </citation>
    <scope>NUCLEOTIDE SEQUENCE</scope>
    <source>
        <strain evidence="7">K-TC2</strain>
    </source>
</reference>
<feature type="transmembrane region" description="Helical" evidence="6">
    <location>
        <begin position="119"/>
        <end position="139"/>
    </location>
</feature>
<keyword evidence="4 6" id="KW-1133">Transmembrane helix</keyword>
<feature type="transmembrane region" description="Helical" evidence="6">
    <location>
        <begin position="91"/>
        <end position="113"/>
    </location>
</feature>